<evidence type="ECO:0000313" key="5">
    <source>
        <dbReference type="EMBL" id="CUV05729.1"/>
    </source>
</evidence>
<evidence type="ECO:0000256" key="2">
    <source>
        <dbReference type="ARBA" id="ARBA00023163"/>
    </source>
</evidence>
<dbReference type="Gene3D" id="3.30.1360.10">
    <property type="entry name" value="RNA polymerase, RBP11-like subunit"/>
    <property type="match status" value="1"/>
</dbReference>
<dbReference type="Proteomes" id="UP000199752">
    <property type="component" value="Chromosome 4"/>
</dbReference>
<keyword evidence="1" id="KW-0240">DNA-directed RNA polymerase</keyword>
<dbReference type="GO" id="GO:0005736">
    <property type="term" value="C:RNA polymerase I complex"/>
    <property type="evidence" value="ECO:0007669"/>
    <property type="project" value="TreeGrafter"/>
</dbReference>
<dbReference type="EMBL" id="JTAI01000020">
    <property type="protein sequence ID" value="PPS96236.1"/>
    <property type="molecule type" value="Genomic_DNA"/>
</dbReference>
<sequence>MEDVSMKEETEHGNNSVNLVSKNEMLSNLEGPNLTFQIHEEDHTLGNALRHLAMLNPNTTFAGYAIPHPSISTMNLRIETISNVEVDDKNYNLDLKAALSPSLDKKSSSKKQSSKVGATQILLKACDDLNLICNKIEDKFDKAVQVHLSSN</sequence>
<dbReference type="VEuPathDB" id="CryptoDB:CHUDEA4_3200"/>
<dbReference type="GO" id="GO:0005666">
    <property type="term" value="C:RNA polymerase III complex"/>
    <property type="evidence" value="ECO:0007669"/>
    <property type="project" value="TreeGrafter"/>
</dbReference>
<dbReference type="InterPro" id="IPR036603">
    <property type="entry name" value="RBP11-like"/>
</dbReference>
<comment type="similarity">
    <text evidence="3">Belongs to the archaeal Rpo11/eukaryotic RPB11/RPC19 RNA polymerase subunit family.</text>
</comment>
<feature type="domain" description="DNA-directed RNA polymerase RBP11-like dimerisation" evidence="4">
    <location>
        <begin position="34"/>
        <end position="137"/>
    </location>
</feature>
<dbReference type="OrthoDB" id="510325at2759"/>
<dbReference type="GO" id="GO:0003899">
    <property type="term" value="F:DNA-directed RNA polymerase activity"/>
    <property type="evidence" value="ECO:0007669"/>
    <property type="project" value="TreeGrafter"/>
</dbReference>
<evidence type="ECO:0000256" key="1">
    <source>
        <dbReference type="ARBA" id="ARBA00022478"/>
    </source>
</evidence>
<dbReference type="VEuPathDB" id="CryptoDB:ChTU502y2012_408g0350"/>
<dbReference type="GO" id="GO:0006383">
    <property type="term" value="P:transcription by RNA polymerase III"/>
    <property type="evidence" value="ECO:0007669"/>
    <property type="project" value="TreeGrafter"/>
</dbReference>
<dbReference type="SUPFAM" id="SSF55257">
    <property type="entry name" value="RBP11-like subunits of RNA polymerase"/>
    <property type="match status" value="1"/>
</dbReference>
<reference evidence="6 7" key="1">
    <citation type="submission" date="2014-11" db="EMBL/GenBank/DDBJ databases">
        <title>Comparative genomic analysis of Cryptosporidium hominis reveals occurrence of genetic recombination in virulent subtypes.</title>
        <authorList>
            <person name="Guo Y."/>
            <person name="Tang K."/>
            <person name="Frace M."/>
            <person name="Li N."/>
            <person name="Roellig D.M."/>
            <person name="Sammons S."/>
            <person name="Knipe K."/>
            <person name="Rowe L."/>
            <person name="Feng Y."/>
            <person name="Xiao L."/>
        </authorList>
    </citation>
    <scope>NUCLEOTIDE SEQUENCE [LARGE SCALE GENOMIC DNA]</scope>
    <source>
        <strain evidence="6">30976</strain>
    </source>
</reference>
<dbReference type="PANTHER" id="PTHR13946:SF28">
    <property type="entry name" value="DNA-DIRECTED RNA POLYMERASES I AND III SUBUNIT RPAC2"/>
    <property type="match status" value="1"/>
</dbReference>
<evidence type="ECO:0000313" key="7">
    <source>
        <dbReference type="Proteomes" id="UP001429100"/>
    </source>
</evidence>
<evidence type="ECO:0000256" key="3">
    <source>
        <dbReference type="ARBA" id="ARBA00025751"/>
    </source>
</evidence>
<dbReference type="AlphaFoldDB" id="A0A0S4TGB3"/>
<reference evidence="5" key="2">
    <citation type="submission" date="2015-08" db="EMBL/GenBank/DDBJ databases">
        <authorList>
            <person name="Babu N.S."/>
            <person name="Beckwith C.J."/>
            <person name="Beseler K.G."/>
            <person name="Brison A."/>
            <person name="Carone J.V."/>
            <person name="Caskin T.P."/>
            <person name="Diamond M."/>
            <person name="Durham M.E."/>
            <person name="Foxe J.M."/>
            <person name="Go M."/>
            <person name="Henderson B.A."/>
            <person name="Jones I.B."/>
            <person name="McGettigan J.A."/>
            <person name="Micheletti S.J."/>
            <person name="Nasrallah M.E."/>
            <person name="Ortiz D."/>
            <person name="Piller C.R."/>
            <person name="Privatt S.R."/>
            <person name="Schneider S.L."/>
            <person name="Sharp S."/>
            <person name="Smith T.C."/>
            <person name="Stanton J.D."/>
            <person name="Ullery H.E."/>
            <person name="Wilson R.J."/>
            <person name="Serrano M.G."/>
            <person name="Buck G."/>
            <person name="Lee V."/>
            <person name="Wang Y."/>
            <person name="Carvalho R."/>
            <person name="Voegtly L."/>
            <person name="Shi R."/>
            <person name="Duckworth R."/>
            <person name="Johnson A."/>
            <person name="Loviza R."/>
            <person name="Walstead R."/>
            <person name="Shah Z."/>
            <person name="Kiflezghi M."/>
            <person name="Wade K."/>
            <person name="Ball S.L."/>
            <person name="Bradley K.W."/>
            <person name="Asai D.J."/>
            <person name="Bowman C.A."/>
            <person name="Russell D.A."/>
            <person name="Pope W.H."/>
            <person name="Jacobs-Sera D."/>
            <person name="Hendrix R.W."/>
            <person name="Hatfull G.F."/>
        </authorList>
    </citation>
    <scope>NUCLEOTIDE SEQUENCE [LARGE SCALE GENOMIC DNA]</scope>
</reference>
<accession>A0A0S4TGB3</accession>
<dbReference type="InterPro" id="IPR009025">
    <property type="entry name" value="RBP11-like_dimer"/>
</dbReference>
<dbReference type="GO" id="GO:0006362">
    <property type="term" value="P:transcription elongation by RNA polymerase I"/>
    <property type="evidence" value="ECO:0007669"/>
    <property type="project" value="TreeGrafter"/>
</dbReference>
<reference evidence="6 7" key="3">
    <citation type="submission" date="2017-10" db="EMBL/GenBank/DDBJ databases">
        <title>Consistent, comparative and evidence-based genome annotation and re-annotation for the closely-related species, Cryptosporidium parvum, C. hominis and C. tyzzeri.</title>
        <authorList>
            <person name="Baptista R.P."/>
            <person name="Li Y."/>
            <person name="Sateriale A."/>
            <person name="Striepen B."/>
            <person name="Kissinger J.C."/>
        </authorList>
    </citation>
    <scope>NUCLEOTIDE SEQUENCE [LARGE SCALE GENOMIC DNA]</scope>
    <source>
        <strain evidence="6">30976</strain>
    </source>
</reference>
<dbReference type="GO" id="GO:0046983">
    <property type="term" value="F:protein dimerization activity"/>
    <property type="evidence" value="ECO:0007669"/>
    <property type="project" value="InterPro"/>
</dbReference>
<organism evidence="5">
    <name type="scientific">Cryptosporidium hominis</name>
    <dbReference type="NCBI Taxonomy" id="237895"/>
    <lineage>
        <taxon>Eukaryota</taxon>
        <taxon>Sar</taxon>
        <taxon>Alveolata</taxon>
        <taxon>Apicomplexa</taxon>
        <taxon>Conoidasida</taxon>
        <taxon>Coccidia</taxon>
        <taxon>Eucoccidiorida</taxon>
        <taxon>Eimeriorina</taxon>
        <taxon>Cryptosporidiidae</taxon>
        <taxon>Cryptosporidium</taxon>
    </lineage>
</organism>
<dbReference type="VEuPathDB" id="CryptoDB:Chro.40364"/>
<keyword evidence="2" id="KW-0804">Transcription</keyword>
<protein>
    <submittedName>
        <fullName evidence="6">RNA polymerase Rpb3/Rpb11 dimerization domain containing protein</fullName>
    </submittedName>
</protein>
<dbReference type="Proteomes" id="UP001429100">
    <property type="component" value="Unassembled WGS sequence"/>
</dbReference>
<evidence type="ECO:0000259" key="4">
    <source>
        <dbReference type="Pfam" id="PF13656"/>
    </source>
</evidence>
<dbReference type="VEuPathDB" id="CryptoDB:GY17_00001795"/>
<keyword evidence="7" id="KW-1185">Reference proteome</keyword>
<proteinExistence type="inferred from homology"/>
<name>A0A0S4TGB3_CRYHO</name>
<dbReference type="EMBL" id="LN877950">
    <property type="protein sequence ID" value="CUV05729.1"/>
    <property type="molecule type" value="Genomic_DNA"/>
</dbReference>
<dbReference type="CDD" id="cd07029">
    <property type="entry name" value="RNAP_I_III_AC19"/>
    <property type="match status" value="1"/>
</dbReference>
<dbReference type="Pfam" id="PF13656">
    <property type="entry name" value="RNA_pol_L_2"/>
    <property type="match status" value="1"/>
</dbReference>
<evidence type="ECO:0000313" key="6">
    <source>
        <dbReference type="EMBL" id="PPS96236.1"/>
    </source>
</evidence>
<dbReference type="PANTHER" id="PTHR13946">
    <property type="entry name" value="DNA-DIRECTED RNA POLYMERASE I,II,III"/>
    <property type="match status" value="1"/>
</dbReference>
<dbReference type="InterPro" id="IPR033898">
    <property type="entry name" value="RNAP_AC19"/>
</dbReference>
<gene>
    <name evidence="5" type="ORF">CHUDEA4_3200</name>
    <name evidence="6" type="ORF">GY17_00001795</name>
</gene>